<protein>
    <submittedName>
        <fullName evidence="4">TAN1</fullName>
    </submittedName>
</protein>
<evidence type="ECO:0000259" key="3">
    <source>
        <dbReference type="PROSITE" id="PS51165"/>
    </source>
</evidence>
<reference evidence="4" key="1">
    <citation type="submission" date="2021-03" db="EMBL/GenBank/DDBJ databases">
        <authorList>
            <person name="Bekaert M."/>
        </authorList>
    </citation>
    <scope>NUCLEOTIDE SEQUENCE</scope>
</reference>
<dbReference type="Gene3D" id="3.60.10.10">
    <property type="entry name" value="Endonuclease/exonuclease/phosphatase"/>
    <property type="match status" value="1"/>
</dbReference>
<sequence length="1152" mass="130571">MISTLSHDMRNMFGDMNTRINDLERNLERKITVKVNQIIDKRVSSEIKKVRSEVNAVVDSLRLDIDEDLQVVEKKLEDFSKQITNQSTSNIDCNLVIRNLPESTNENIESKVSALFREGLKVQITPINCERKQSRSTHSSGVVIVSCKSKAVVNDVMSAKYKLKSSRQYSDVFIHRDQTVQQRIERKNFQTIVDVLKSVDPHINMKGAEVIASRYVNSRRSSDNRSEHESRGTSHTQQNTSRRGTNNSTRSNTSNLHSNYNARTSYREQNNEHSSRNQHQQSRRENSTRQIDKDTFFDTLITQVYEHQNKGPFFICGDFNSRCGNESDYIEGVDNLCQRDVIDFKCNSYCNAFIDFLISVNCCILNGRNFVNNDYTCVSTKGCSVVDYCIVPYDNLNLFKDFCVIRANDLVTSAGFDVNGVDLKLIPDHSLIKWSIDLNAFMSNVQPKNEKDKTFSTKFEKFDFNKIPANFMNTNNIYQNICSLIENLKTVEHQQNCVNGIYDDFCKTVESEMSDKIPSKTIFVGGKQSNKKYRNKKPWWNESLSKLWYEMCNAEKAWNKSNNMQQKQLKAIYVQKRKHFDSEVQKSKRKYWYDMQEQLLSESSKNQHMFWKKIGKIGIAESRKHVIPMEVIDDDGIVSSELTDVLDKWKSEYSELLNQQNSSIRVTDSCTSLNEASTFNDFLLTEPISFQETVQVIEKIKRGKSAGIDNLPGELKDGIGILPAGLCGHLIVRCYNCNDFVRVAMGKTHNSSHGPRIFDVNTKLATGMYHSGIGPIQLNNLFTSLNLPNVSESLIRRRCEEVGPILEHIAQQSVDNALFEEGLLTKTCNLQADNDSDAIHAIASGSETATASSGIASTDNTNPVCDPINSRNTIFIKTILDDPSTLAHTTLSDICTNGVQKSRYAIRMLPIAEICKARLDDMEACGKILFKKYFETPFGTGLSYTTVFTRRNNNEISRETVIPKLGHIIKDFNPLHRVNHVTPDYVILVEIIGKLCCLSVVKDFFKFKKYNLIEASKIKAIATAEKDNKSNTEVNVGKTSSTLKETVTLETNDTLNLENPDLEDCNAEAAKQEENSGINQSRKRKGESLSRESTVVMDNVSKGDYPDLLKTHTVVMKDLKRSETVVMASLPKSETIIMESMTESVMDALSKG</sequence>
<keyword evidence="1" id="KW-0694">RNA-binding</keyword>
<gene>
    <name evidence="4" type="ORF">MEDL_31266</name>
</gene>
<feature type="domain" description="THUMP" evidence="3">
    <location>
        <begin position="893"/>
        <end position="1002"/>
    </location>
</feature>
<evidence type="ECO:0000313" key="5">
    <source>
        <dbReference type="Proteomes" id="UP000683360"/>
    </source>
</evidence>
<name>A0A8S3SB11_MYTED</name>
<dbReference type="Pfam" id="PF02926">
    <property type="entry name" value="THUMP"/>
    <property type="match status" value="1"/>
</dbReference>
<dbReference type="AlphaFoldDB" id="A0A8S3SB11"/>
<proteinExistence type="predicted"/>
<dbReference type="Gene3D" id="3.30.2300.10">
    <property type="entry name" value="THUMP superfamily"/>
    <property type="match status" value="1"/>
</dbReference>
<feature type="region of interest" description="Disordered" evidence="2">
    <location>
        <begin position="1069"/>
        <end position="1097"/>
    </location>
</feature>
<dbReference type="GO" id="GO:0006400">
    <property type="term" value="P:tRNA modification"/>
    <property type="evidence" value="ECO:0007669"/>
    <property type="project" value="InterPro"/>
</dbReference>
<dbReference type="EMBL" id="CAJPWZ010001545">
    <property type="protein sequence ID" value="CAG2217514.1"/>
    <property type="molecule type" value="Genomic_DNA"/>
</dbReference>
<dbReference type="Proteomes" id="UP000683360">
    <property type="component" value="Unassembled WGS sequence"/>
</dbReference>
<dbReference type="GO" id="GO:0003723">
    <property type="term" value="F:RNA binding"/>
    <property type="evidence" value="ECO:0007669"/>
    <property type="project" value="UniProtKB-UniRule"/>
</dbReference>
<keyword evidence="5" id="KW-1185">Reference proteome</keyword>
<dbReference type="InterPro" id="IPR049012">
    <property type="entry name" value="Mutator_transp_dom"/>
</dbReference>
<organism evidence="4 5">
    <name type="scientific">Mytilus edulis</name>
    <name type="common">Blue mussel</name>
    <dbReference type="NCBI Taxonomy" id="6550"/>
    <lineage>
        <taxon>Eukaryota</taxon>
        <taxon>Metazoa</taxon>
        <taxon>Spiralia</taxon>
        <taxon>Lophotrochozoa</taxon>
        <taxon>Mollusca</taxon>
        <taxon>Bivalvia</taxon>
        <taxon>Autobranchia</taxon>
        <taxon>Pteriomorphia</taxon>
        <taxon>Mytilida</taxon>
        <taxon>Mytiloidea</taxon>
        <taxon>Mytilidae</taxon>
        <taxon>Mytilinae</taxon>
        <taxon>Mytilus</taxon>
    </lineage>
</organism>
<accession>A0A8S3SB11</accession>
<evidence type="ECO:0000256" key="2">
    <source>
        <dbReference type="SAM" id="MobiDB-lite"/>
    </source>
</evidence>
<feature type="compositionally biased region" description="Basic and acidic residues" evidence="2">
    <location>
        <begin position="220"/>
        <end position="232"/>
    </location>
</feature>
<dbReference type="InterPro" id="IPR004114">
    <property type="entry name" value="THUMP_dom"/>
</dbReference>
<dbReference type="InterPro" id="IPR036691">
    <property type="entry name" value="Endo/exonu/phosph_ase_sf"/>
</dbReference>
<feature type="compositionally biased region" description="Basic and acidic residues" evidence="2">
    <location>
        <begin position="265"/>
        <end position="275"/>
    </location>
</feature>
<evidence type="ECO:0000256" key="1">
    <source>
        <dbReference type="PROSITE-ProRule" id="PRU00529"/>
    </source>
</evidence>
<dbReference type="Pfam" id="PF20700">
    <property type="entry name" value="Mutator"/>
    <property type="match status" value="1"/>
</dbReference>
<dbReference type="SUPFAM" id="SSF143437">
    <property type="entry name" value="THUMP domain-like"/>
    <property type="match status" value="1"/>
</dbReference>
<dbReference type="PANTHER" id="PTHR13452">
    <property type="entry name" value="THUMP DOMAIN CONTAINING PROTEIN 1-RELATED"/>
    <property type="match status" value="1"/>
</dbReference>
<comment type="caution">
    <text evidence="4">The sequence shown here is derived from an EMBL/GenBank/DDBJ whole genome shotgun (WGS) entry which is preliminary data.</text>
</comment>
<dbReference type="OrthoDB" id="6183171at2759"/>
<dbReference type="CDD" id="cd11717">
    <property type="entry name" value="THUMP_THUMPD1_like"/>
    <property type="match status" value="1"/>
</dbReference>
<dbReference type="PANTHER" id="PTHR13452:SF10">
    <property type="entry name" value="THUMP DOMAIN-CONTAINING PROTEIN 1"/>
    <property type="match status" value="1"/>
</dbReference>
<feature type="compositionally biased region" description="Low complexity" evidence="2">
    <location>
        <begin position="239"/>
        <end position="255"/>
    </location>
</feature>
<dbReference type="PROSITE" id="PS51165">
    <property type="entry name" value="THUMP"/>
    <property type="match status" value="1"/>
</dbReference>
<dbReference type="SUPFAM" id="SSF56219">
    <property type="entry name" value="DNase I-like"/>
    <property type="match status" value="1"/>
</dbReference>
<feature type="region of interest" description="Disordered" evidence="2">
    <location>
        <begin position="214"/>
        <end position="289"/>
    </location>
</feature>
<evidence type="ECO:0000313" key="4">
    <source>
        <dbReference type="EMBL" id="CAG2217514.1"/>
    </source>
</evidence>
<dbReference type="InterPro" id="IPR040183">
    <property type="entry name" value="THUMPD1-like"/>
</dbReference>